<feature type="compositionally biased region" description="Polar residues" evidence="1">
    <location>
        <begin position="109"/>
        <end position="119"/>
    </location>
</feature>
<reference evidence="2" key="1">
    <citation type="submission" date="2014-09" db="EMBL/GenBank/DDBJ databases">
        <authorList>
            <person name="Magalhaes I.L.F."/>
            <person name="Oliveira U."/>
            <person name="Santos F.R."/>
            <person name="Vidigal T.H.D.A."/>
            <person name="Brescovit A.D."/>
            <person name="Santos A.J."/>
        </authorList>
    </citation>
    <scope>NUCLEOTIDE SEQUENCE</scope>
    <source>
        <tissue evidence="2">Shoot tissue taken approximately 20 cm above the soil surface</tissue>
    </source>
</reference>
<evidence type="ECO:0000313" key="2">
    <source>
        <dbReference type="EMBL" id="JAE28587.1"/>
    </source>
</evidence>
<dbReference type="AlphaFoldDB" id="A0A0A9GVL3"/>
<organism evidence="2">
    <name type="scientific">Arundo donax</name>
    <name type="common">Giant reed</name>
    <name type="synonym">Donax arundinaceus</name>
    <dbReference type="NCBI Taxonomy" id="35708"/>
    <lineage>
        <taxon>Eukaryota</taxon>
        <taxon>Viridiplantae</taxon>
        <taxon>Streptophyta</taxon>
        <taxon>Embryophyta</taxon>
        <taxon>Tracheophyta</taxon>
        <taxon>Spermatophyta</taxon>
        <taxon>Magnoliopsida</taxon>
        <taxon>Liliopsida</taxon>
        <taxon>Poales</taxon>
        <taxon>Poaceae</taxon>
        <taxon>PACMAD clade</taxon>
        <taxon>Arundinoideae</taxon>
        <taxon>Arundineae</taxon>
        <taxon>Arundo</taxon>
    </lineage>
</organism>
<protein>
    <submittedName>
        <fullName evidence="2">Uncharacterized protein</fullName>
    </submittedName>
</protein>
<evidence type="ECO:0000256" key="1">
    <source>
        <dbReference type="SAM" id="MobiDB-lite"/>
    </source>
</evidence>
<feature type="compositionally biased region" description="Basic residues" evidence="1">
    <location>
        <begin position="82"/>
        <end position="92"/>
    </location>
</feature>
<feature type="region of interest" description="Disordered" evidence="1">
    <location>
        <begin position="70"/>
        <end position="140"/>
    </location>
</feature>
<dbReference type="EMBL" id="GBRH01169309">
    <property type="protein sequence ID" value="JAE28587.1"/>
    <property type="molecule type" value="Transcribed_RNA"/>
</dbReference>
<proteinExistence type="predicted"/>
<sequence length="140" mass="15231">MPSHPRPQSHLHPKPLLSSAATLAARRIPCLRRLIPAAGATCLHHRSSAAVCHSAAATRAWRHGLLSVLPARHRTGGEGAHRPRAALRRRRGRDASTKGPRPCNRSADETSSTQETSRQGRAGERKQRLHETSPPPAARQ</sequence>
<name>A0A0A9GVL3_ARUDO</name>
<accession>A0A0A9GVL3</accession>
<feature type="compositionally biased region" description="Basic and acidic residues" evidence="1">
    <location>
        <begin position="121"/>
        <end position="131"/>
    </location>
</feature>
<reference evidence="2" key="2">
    <citation type="journal article" date="2015" name="Data Brief">
        <title>Shoot transcriptome of the giant reed, Arundo donax.</title>
        <authorList>
            <person name="Barrero R.A."/>
            <person name="Guerrero F.D."/>
            <person name="Moolhuijzen P."/>
            <person name="Goolsby J.A."/>
            <person name="Tidwell J."/>
            <person name="Bellgard S.E."/>
            <person name="Bellgard M.I."/>
        </authorList>
    </citation>
    <scope>NUCLEOTIDE SEQUENCE</scope>
    <source>
        <tissue evidence="2">Shoot tissue taken approximately 20 cm above the soil surface</tissue>
    </source>
</reference>